<reference evidence="10" key="1">
    <citation type="submission" date="2022-11" db="EMBL/GenBank/DDBJ databases">
        <title>Minimal conservation of predation-associated metabolite biosynthetic gene clusters underscores biosynthetic potential of Myxococcota including descriptions for ten novel species: Archangium lansinium sp. nov., Myxococcus landrumus sp. nov., Nannocystis bai.</title>
        <authorList>
            <person name="Ahearne A."/>
            <person name="Stevens C."/>
            <person name="Phillips K."/>
        </authorList>
    </citation>
    <scope>NUCLEOTIDE SEQUENCE</scope>
    <source>
        <strain evidence="10">Na p29</strain>
    </source>
</reference>
<accession>A0A9X3F8D1</accession>
<dbReference type="RefSeq" id="WP_267777164.1">
    <property type="nucleotide sequence ID" value="NZ_JAPNKE010000002.1"/>
</dbReference>
<dbReference type="EMBL" id="JAPNKE010000002">
    <property type="protein sequence ID" value="MCY1013326.1"/>
    <property type="molecule type" value="Genomic_DNA"/>
</dbReference>
<dbReference type="InterPro" id="IPR005481">
    <property type="entry name" value="BC-like_N"/>
</dbReference>
<dbReference type="InterPro" id="IPR011053">
    <property type="entry name" value="Single_hybrid_motif"/>
</dbReference>
<evidence type="ECO:0000256" key="5">
    <source>
        <dbReference type="ARBA" id="ARBA00023267"/>
    </source>
</evidence>
<keyword evidence="11" id="KW-1185">Reference proteome</keyword>
<evidence type="ECO:0000313" key="11">
    <source>
        <dbReference type="Proteomes" id="UP001150924"/>
    </source>
</evidence>
<dbReference type="Pfam" id="PF02785">
    <property type="entry name" value="Biotin_carb_C"/>
    <property type="match status" value="1"/>
</dbReference>
<dbReference type="AlphaFoldDB" id="A0A9X3F8D1"/>
<dbReference type="Proteomes" id="UP001150924">
    <property type="component" value="Unassembled WGS sequence"/>
</dbReference>
<evidence type="ECO:0000256" key="2">
    <source>
        <dbReference type="ARBA" id="ARBA00022598"/>
    </source>
</evidence>
<name>A0A9X3F8D1_9BACT</name>
<dbReference type="GO" id="GO:0016874">
    <property type="term" value="F:ligase activity"/>
    <property type="evidence" value="ECO:0007669"/>
    <property type="project" value="UniProtKB-KW"/>
</dbReference>
<dbReference type="InterPro" id="IPR011761">
    <property type="entry name" value="ATP-grasp"/>
</dbReference>
<evidence type="ECO:0000259" key="9">
    <source>
        <dbReference type="PROSITE" id="PS50979"/>
    </source>
</evidence>
<dbReference type="SUPFAM" id="SSF51246">
    <property type="entry name" value="Rudiment single hybrid motif"/>
    <property type="match status" value="1"/>
</dbReference>
<dbReference type="FunFam" id="3.30.470.20:FF:000028">
    <property type="entry name" value="Methylcrotonoyl-CoA carboxylase subunit alpha, mitochondrial"/>
    <property type="match status" value="1"/>
</dbReference>
<dbReference type="SUPFAM" id="SSF56059">
    <property type="entry name" value="Glutathione synthetase ATP-binding domain-like"/>
    <property type="match status" value="1"/>
</dbReference>
<dbReference type="GO" id="GO:0046872">
    <property type="term" value="F:metal ion binding"/>
    <property type="evidence" value="ECO:0007669"/>
    <property type="project" value="InterPro"/>
</dbReference>
<feature type="domain" description="Lipoyl-binding" evidence="7">
    <location>
        <begin position="575"/>
        <end position="650"/>
    </location>
</feature>
<evidence type="ECO:0000313" key="10">
    <source>
        <dbReference type="EMBL" id="MCY1013326.1"/>
    </source>
</evidence>
<dbReference type="PROSITE" id="PS50975">
    <property type="entry name" value="ATP_GRASP"/>
    <property type="match status" value="1"/>
</dbReference>
<evidence type="ECO:0000256" key="1">
    <source>
        <dbReference type="ARBA" id="ARBA00001953"/>
    </source>
</evidence>
<evidence type="ECO:0000259" key="7">
    <source>
        <dbReference type="PROSITE" id="PS50968"/>
    </source>
</evidence>
<dbReference type="Pfam" id="PF02786">
    <property type="entry name" value="CPSase_L_D2"/>
    <property type="match status" value="1"/>
</dbReference>
<keyword evidence="4 6" id="KW-0067">ATP-binding</keyword>
<dbReference type="CDD" id="cd06850">
    <property type="entry name" value="biotinyl_domain"/>
    <property type="match status" value="1"/>
</dbReference>
<evidence type="ECO:0000256" key="3">
    <source>
        <dbReference type="ARBA" id="ARBA00022741"/>
    </source>
</evidence>
<dbReference type="InterPro" id="IPR005479">
    <property type="entry name" value="CPAse_ATP-bd"/>
</dbReference>
<dbReference type="InterPro" id="IPR050856">
    <property type="entry name" value="Biotin_carboxylase_complex"/>
</dbReference>
<dbReference type="FunFam" id="3.40.50.20:FF:000010">
    <property type="entry name" value="Propionyl-CoA carboxylase subunit alpha"/>
    <property type="match status" value="1"/>
</dbReference>
<gene>
    <name evidence="10" type="ORF">OV079_48920</name>
</gene>
<evidence type="ECO:0000259" key="8">
    <source>
        <dbReference type="PROSITE" id="PS50975"/>
    </source>
</evidence>
<evidence type="ECO:0000256" key="6">
    <source>
        <dbReference type="PROSITE-ProRule" id="PRU00409"/>
    </source>
</evidence>
<keyword evidence="5" id="KW-0092">Biotin</keyword>
<dbReference type="SUPFAM" id="SSF51230">
    <property type="entry name" value="Single hybrid motif"/>
    <property type="match status" value="1"/>
</dbReference>
<dbReference type="InterPro" id="IPR000089">
    <property type="entry name" value="Biotin_lipoyl"/>
</dbReference>
<protein>
    <submittedName>
        <fullName evidence="10">Biotin/lipoyl-binding protein</fullName>
    </submittedName>
</protein>
<feature type="domain" description="Biotin carboxylation" evidence="9">
    <location>
        <begin position="2"/>
        <end position="450"/>
    </location>
</feature>
<keyword evidence="3 6" id="KW-0547">Nucleotide-binding</keyword>
<dbReference type="PROSITE" id="PS50979">
    <property type="entry name" value="BC"/>
    <property type="match status" value="1"/>
</dbReference>
<comment type="cofactor">
    <cofactor evidence="1">
        <name>biotin</name>
        <dbReference type="ChEBI" id="CHEBI:57586"/>
    </cofactor>
</comment>
<dbReference type="InterPro" id="IPR011054">
    <property type="entry name" value="Rudment_hybrid_motif"/>
</dbReference>
<dbReference type="Pfam" id="PF00364">
    <property type="entry name" value="Biotin_lipoyl"/>
    <property type="match status" value="1"/>
</dbReference>
<feature type="domain" description="ATP-grasp" evidence="8">
    <location>
        <begin position="121"/>
        <end position="321"/>
    </location>
</feature>
<dbReference type="InterPro" id="IPR011764">
    <property type="entry name" value="Biotin_carboxylation_dom"/>
</dbReference>
<keyword evidence="2" id="KW-0436">Ligase</keyword>
<dbReference type="GO" id="GO:0005524">
    <property type="term" value="F:ATP binding"/>
    <property type="evidence" value="ECO:0007669"/>
    <property type="project" value="UniProtKB-UniRule"/>
</dbReference>
<dbReference type="PROSITE" id="PS00867">
    <property type="entry name" value="CPSASE_2"/>
    <property type="match status" value="1"/>
</dbReference>
<dbReference type="InterPro" id="IPR005482">
    <property type="entry name" value="Biotin_COase_C"/>
</dbReference>
<evidence type="ECO:0000256" key="4">
    <source>
        <dbReference type="ARBA" id="ARBA00022840"/>
    </source>
</evidence>
<proteinExistence type="predicted"/>
<organism evidence="10 11">
    <name type="scientific">Nannocystis pusilla</name>
    <dbReference type="NCBI Taxonomy" id="889268"/>
    <lineage>
        <taxon>Bacteria</taxon>
        <taxon>Pseudomonadati</taxon>
        <taxon>Myxococcota</taxon>
        <taxon>Polyangia</taxon>
        <taxon>Nannocystales</taxon>
        <taxon>Nannocystaceae</taxon>
        <taxon>Nannocystis</taxon>
    </lineage>
</organism>
<dbReference type="Gene3D" id="3.30.470.20">
    <property type="entry name" value="ATP-grasp fold, B domain"/>
    <property type="match status" value="1"/>
</dbReference>
<dbReference type="Pfam" id="PF00289">
    <property type="entry name" value="Biotin_carb_N"/>
    <property type="match status" value="1"/>
</dbReference>
<dbReference type="SUPFAM" id="SSF52440">
    <property type="entry name" value="PreATP-grasp domain"/>
    <property type="match status" value="1"/>
</dbReference>
<sequence>MTFSTILIANRGEIACRIIRTAHALGYRTVAVYSDADAGAPHVGLADRAVRIGPPPVRESYLNVAALIAAAKQAGADAVHPGYGFLSENDGFAQAVLDAGLVFIGPSPAAIRAMGNKAAAKRAMIAAGVPCIPGFQDSSEAGQSAERLAAEAERIGLPLLIKAAAGGGGRGMRMVRDWDGLPAALASARSEAESAFGSGELILERAITSGRHVEIQVFGDSHGNAIHLGERDCSVQRRHQKVVEESPSPAVSPALRAEMGAAAVLAARSIDYVGAGTVEFMLDADGKFYFLEMNTRLQVEHPVTELVTGLDLVAWQLRVAAGEPLPLTQEQIELRGHAIEVRLYAEDPYAGYLPQAGEVVAWQPASGDGVRVDHGLHRQQTVSPFYDPMIAKVITYGRTRDEARRRLVSALGRSVLLGLANNKRFLADILEHPVFAAGGATTRFLDEHLPAPARPEPDARAWAIAATIWTLGHVRGDYSPWRSAGRAAFPLSLRTGERERELAVDLDPSGITTVTVDGVTLPVRVLGRDGVVYRVLVGDVQETVHAAVVGERLFLEARGVQAEFVEPPPKGAEAEADVGGDGNLLAPTSGRVVAVHVQVGDRVRRGQTLVTLEAMKIENALAVAVAGVVTEVKVKPGDQVPQGRLLAVVTPDDGPEPGAASAAA</sequence>
<dbReference type="Gene3D" id="2.40.50.100">
    <property type="match status" value="1"/>
</dbReference>
<dbReference type="PROSITE" id="PS50968">
    <property type="entry name" value="BIOTINYL_LIPOYL"/>
    <property type="match status" value="1"/>
</dbReference>
<comment type="caution">
    <text evidence="10">The sequence shown here is derived from an EMBL/GenBank/DDBJ whole genome shotgun (WGS) entry which is preliminary data.</text>
</comment>
<dbReference type="PANTHER" id="PTHR18866:SF33">
    <property type="entry name" value="METHYLCROTONOYL-COA CARBOXYLASE SUBUNIT ALPHA, MITOCHONDRIAL-RELATED"/>
    <property type="match status" value="1"/>
</dbReference>
<dbReference type="SMART" id="SM00878">
    <property type="entry name" value="Biotin_carb_C"/>
    <property type="match status" value="1"/>
</dbReference>
<dbReference type="PANTHER" id="PTHR18866">
    <property type="entry name" value="CARBOXYLASE:PYRUVATE/ACETYL-COA/PROPIONYL-COA CARBOXYLASE"/>
    <property type="match status" value="1"/>
</dbReference>
<dbReference type="InterPro" id="IPR016185">
    <property type="entry name" value="PreATP-grasp_dom_sf"/>
</dbReference>